<evidence type="ECO:0000313" key="17">
    <source>
        <dbReference type="Proteomes" id="UP000504612"/>
    </source>
</evidence>
<keyword evidence="12" id="KW-0804">Transcription</keyword>
<evidence type="ECO:0000256" key="1">
    <source>
        <dbReference type="ARBA" id="ARBA00004123"/>
    </source>
</evidence>
<dbReference type="InterPro" id="IPR051583">
    <property type="entry name" value="YAP1"/>
</dbReference>
<comment type="similarity">
    <text evidence="14">Belongs to the YAP1 family.</text>
</comment>
<dbReference type="GO" id="GO:0005737">
    <property type="term" value="C:cytoplasm"/>
    <property type="evidence" value="ECO:0007669"/>
    <property type="project" value="UniProtKB-SubCell"/>
</dbReference>
<keyword evidence="10" id="KW-0805">Transcription regulation</keyword>
<keyword evidence="11" id="KW-0010">Activator</keyword>
<dbReference type="InterPro" id="IPR036020">
    <property type="entry name" value="WW_dom_sf"/>
</dbReference>
<dbReference type="Pfam" id="PF15238">
    <property type="entry name" value="TEADIR3"/>
    <property type="match status" value="1"/>
</dbReference>
<evidence type="ECO:0000256" key="10">
    <source>
        <dbReference type="ARBA" id="ARBA00023015"/>
    </source>
</evidence>
<evidence type="ECO:0000256" key="12">
    <source>
        <dbReference type="ARBA" id="ARBA00023163"/>
    </source>
</evidence>
<evidence type="ECO:0000256" key="2">
    <source>
        <dbReference type="ARBA" id="ARBA00004435"/>
    </source>
</evidence>
<dbReference type="GO" id="GO:0005923">
    <property type="term" value="C:bicellular tight junction"/>
    <property type="evidence" value="ECO:0007669"/>
    <property type="project" value="UniProtKB-SubCell"/>
</dbReference>
<feature type="compositionally biased region" description="Pro residues" evidence="15">
    <location>
        <begin position="28"/>
        <end position="37"/>
    </location>
</feature>
<dbReference type="RefSeq" id="XP_026531432.1">
    <property type="nucleotide sequence ID" value="XM_026675647.1"/>
</dbReference>
<feature type="domain" description="WW" evidence="16">
    <location>
        <begin position="165"/>
        <end position="198"/>
    </location>
</feature>
<dbReference type="AlphaFoldDB" id="A0A6J1UKK9"/>
<keyword evidence="5" id="KW-0963">Cytoplasm</keyword>
<dbReference type="GO" id="GO:0005634">
    <property type="term" value="C:nucleus"/>
    <property type="evidence" value="ECO:0007669"/>
    <property type="project" value="UniProtKB-SubCell"/>
</dbReference>
<dbReference type="KEGG" id="nss:113417322"/>
<accession>A0A6J1UKK9</accession>
<keyword evidence="8" id="KW-0677">Repeat</keyword>
<dbReference type="CTD" id="10413"/>
<keyword evidence="7" id="KW-0597">Phosphoprotein</keyword>
<evidence type="ECO:0000256" key="13">
    <source>
        <dbReference type="ARBA" id="ARBA00023242"/>
    </source>
</evidence>
<evidence type="ECO:0000256" key="4">
    <source>
        <dbReference type="ARBA" id="ARBA00022427"/>
    </source>
</evidence>
<dbReference type="PANTHER" id="PTHR17616:SF9">
    <property type="entry name" value="TRANSCRIPTIONAL COACTIVATOR YAP1"/>
    <property type="match status" value="1"/>
</dbReference>
<evidence type="ECO:0000256" key="6">
    <source>
        <dbReference type="ARBA" id="ARBA00022491"/>
    </source>
</evidence>
<feature type="compositionally biased region" description="Polar residues" evidence="15">
    <location>
        <begin position="150"/>
        <end position="159"/>
    </location>
</feature>
<organism evidence="17 18">
    <name type="scientific">Notechis scutatus</name>
    <name type="common">mainland tiger snake</name>
    <dbReference type="NCBI Taxonomy" id="8663"/>
    <lineage>
        <taxon>Eukaryota</taxon>
        <taxon>Metazoa</taxon>
        <taxon>Chordata</taxon>
        <taxon>Craniata</taxon>
        <taxon>Vertebrata</taxon>
        <taxon>Euteleostomi</taxon>
        <taxon>Lepidosauria</taxon>
        <taxon>Squamata</taxon>
        <taxon>Bifurcata</taxon>
        <taxon>Unidentata</taxon>
        <taxon>Episquamata</taxon>
        <taxon>Toxicofera</taxon>
        <taxon>Serpentes</taxon>
        <taxon>Colubroidea</taxon>
        <taxon>Elapidae</taxon>
        <taxon>Hydrophiinae</taxon>
        <taxon>Notechis</taxon>
    </lineage>
</organism>
<evidence type="ECO:0000256" key="14">
    <source>
        <dbReference type="ARBA" id="ARBA00038057"/>
    </source>
</evidence>
<dbReference type="SMART" id="SM00456">
    <property type="entry name" value="WW"/>
    <property type="match status" value="2"/>
</dbReference>
<dbReference type="CDD" id="cd00201">
    <property type="entry name" value="WW"/>
    <property type="match status" value="2"/>
</dbReference>
<keyword evidence="9" id="KW-0965">Cell junction</keyword>
<dbReference type="Gene3D" id="6.20.430.10">
    <property type="match status" value="1"/>
</dbReference>
<feature type="region of interest" description="Disordered" evidence="15">
    <location>
        <begin position="298"/>
        <end position="349"/>
    </location>
</feature>
<evidence type="ECO:0000256" key="7">
    <source>
        <dbReference type="ARBA" id="ARBA00022553"/>
    </source>
</evidence>
<keyword evidence="17" id="KW-1185">Reference proteome</keyword>
<evidence type="ECO:0000313" key="18">
    <source>
        <dbReference type="RefSeq" id="XP_026531432.1"/>
    </source>
</evidence>
<dbReference type="GeneID" id="113417322"/>
<evidence type="ECO:0000256" key="15">
    <source>
        <dbReference type="SAM" id="MobiDB-lite"/>
    </source>
</evidence>
<dbReference type="PROSITE" id="PS50020">
    <property type="entry name" value="WW_DOMAIN_2"/>
    <property type="match status" value="2"/>
</dbReference>
<dbReference type="Proteomes" id="UP000504612">
    <property type="component" value="Unplaced"/>
</dbReference>
<evidence type="ECO:0000256" key="9">
    <source>
        <dbReference type="ARBA" id="ARBA00022949"/>
    </source>
</evidence>
<name>A0A6J1UKK9_9SAUR</name>
<feature type="compositionally biased region" description="Low complexity" evidence="15">
    <location>
        <begin position="1"/>
        <end position="27"/>
    </location>
</feature>
<evidence type="ECO:0000256" key="11">
    <source>
        <dbReference type="ARBA" id="ARBA00023159"/>
    </source>
</evidence>
<evidence type="ECO:0000256" key="5">
    <source>
        <dbReference type="ARBA" id="ARBA00022490"/>
    </source>
</evidence>
<feature type="compositionally biased region" description="Polar residues" evidence="15">
    <location>
        <begin position="298"/>
        <end position="333"/>
    </location>
</feature>
<sequence length="446" mass="48248">MDVAGQPQQAPSGAAAAPQPSSAQPQPTGQPSPPAPQPGGGAVSGPPPAGHQVVHVRGDSETDLEALFNAVMNPKGANVPHTLPMRLRKLPDSFFKPPEPKAHSRQASTDAGTAGALTPQHVRAHSSPALLGTVSPVALTPSVVVPGGTPSQHLRQSSFEIPDDVPLPPGWEMAKTPSGQRYFLNHIDQTTTWQDPRKTLLSQMNVPAPTSPPVQQNIMNSATGPLPEGWEQAMTQDGEIYYINHKNKTTSWLDPRLDPRFGKSSWHLKFFPPPVHPPFPQSFLNWQELALRSQLPSMEQDGTQNRVSSPGMSQELRTMTTNSSDPFLNSGTYHSRDESTDSGLSMSSYSVPRTPDDFLNSVDEMDTGDTINQSSIPSHQNRFPDYLEAIPGTNVDLGTLEGDAMNIEGEELMPSLQEALSSDILNDMESVLAATKLDKESFLTWL</sequence>
<dbReference type="GO" id="GO:0003713">
    <property type="term" value="F:transcription coactivator activity"/>
    <property type="evidence" value="ECO:0007669"/>
    <property type="project" value="TreeGrafter"/>
</dbReference>
<dbReference type="FunFam" id="2.20.70.10:FF:000012">
    <property type="entry name" value="transcriptional coactivator YAP1 isoform X2"/>
    <property type="match status" value="1"/>
</dbReference>
<feature type="region of interest" description="Disordered" evidence="15">
    <location>
        <begin position="150"/>
        <end position="169"/>
    </location>
</feature>
<dbReference type="Pfam" id="PF00397">
    <property type="entry name" value="WW"/>
    <property type="match status" value="2"/>
</dbReference>
<dbReference type="Gene3D" id="2.20.70.10">
    <property type="match status" value="2"/>
</dbReference>
<feature type="region of interest" description="Disordered" evidence="15">
    <location>
        <begin position="92"/>
        <end position="113"/>
    </location>
</feature>
<dbReference type="FunFam" id="2.20.70.10:FF:000019">
    <property type="entry name" value="Putative transcriptional coactivator YAP1"/>
    <property type="match status" value="1"/>
</dbReference>
<evidence type="ECO:0000259" key="16">
    <source>
        <dbReference type="PROSITE" id="PS50020"/>
    </source>
</evidence>
<comment type="subcellular location">
    <subcellularLocation>
        <location evidence="2">Cell junction</location>
        <location evidence="2">Tight junction</location>
    </subcellularLocation>
    <subcellularLocation>
        <location evidence="3">Cytoplasm</location>
    </subcellularLocation>
    <subcellularLocation>
        <location evidence="1">Nucleus</location>
    </subcellularLocation>
</comment>
<keyword evidence="6" id="KW-0678">Repressor</keyword>
<dbReference type="PANTHER" id="PTHR17616">
    <property type="entry name" value="YES-ASSOCIATED PROTEIN YAP1 FAMILY MEMBER"/>
    <property type="match status" value="1"/>
</dbReference>
<proteinExistence type="inferred from homology"/>
<evidence type="ECO:0000256" key="3">
    <source>
        <dbReference type="ARBA" id="ARBA00004496"/>
    </source>
</evidence>
<reference evidence="18" key="1">
    <citation type="submission" date="2025-08" db="UniProtKB">
        <authorList>
            <consortium name="RefSeq"/>
        </authorList>
    </citation>
    <scope>IDENTIFICATION</scope>
</reference>
<dbReference type="GO" id="GO:0035329">
    <property type="term" value="P:hippo signaling"/>
    <property type="evidence" value="ECO:0007669"/>
    <property type="project" value="TreeGrafter"/>
</dbReference>
<dbReference type="GO" id="GO:0045944">
    <property type="term" value="P:positive regulation of transcription by RNA polymerase II"/>
    <property type="evidence" value="ECO:0007669"/>
    <property type="project" value="TreeGrafter"/>
</dbReference>
<protein>
    <submittedName>
        <fullName evidence="18">Transcriptional coactivator YAP1</fullName>
    </submittedName>
</protein>
<feature type="region of interest" description="Disordered" evidence="15">
    <location>
        <begin position="1"/>
        <end position="54"/>
    </location>
</feature>
<evidence type="ECO:0000256" key="8">
    <source>
        <dbReference type="ARBA" id="ARBA00022737"/>
    </source>
</evidence>
<feature type="domain" description="WW" evidence="16">
    <location>
        <begin position="224"/>
        <end position="257"/>
    </location>
</feature>
<dbReference type="InterPro" id="IPR053819">
    <property type="entry name" value="TEADIR3_omega_loop"/>
</dbReference>
<gene>
    <name evidence="18" type="primary">YAP1</name>
</gene>
<dbReference type="SUPFAM" id="SSF51045">
    <property type="entry name" value="WW domain"/>
    <property type="match status" value="2"/>
</dbReference>
<dbReference type="InterPro" id="IPR001202">
    <property type="entry name" value="WW_dom"/>
</dbReference>
<keyword evidence="4" id="KW-0796">Tight junction</keyword>
<dbReference type="PROSITE" id="PS01159">
    <property type="entry name" value="WW_DOMAIN_1"/>
    <property type="match status" value="2"/>
</dbReference>
<keyword evidence="13" id="KW-0539">Nucleus</keyword>